<dbReference type="AlphaFoldDB" id="A0A6C7EAD5"/>
<sequence>MTLLVAMVRRSLWVVLIAAAGGAAYSWWRDQRDVDALDPPEWPPLAPVTPASPTADAPAPTGWVDALDDGSCPISHPIKANDKSGIFHVPGGRFYDRTKPERCYTDAEAATADGYRQAKN</sequence>
<dbReference type="OrthoDB" id="5196645at2"/>
<name>A0A6C7EAD5_ILUCY</name>
<feature type="compositionally biased region" description="Low complexity" evidence="1">
    <location>
        <begin position="48"/>
        <end position="60"/>
    </location>
</feature>
<evidence type="ECO:0000313" key="3">
    <source>
        <dbReference type="Proteomes" id="UP000011863"/>
    </source>
</evidence>
<keyword evidence="3" id="KW-1185">Reference proteome</keyword>
<dbReference type="KEGG" id="aym:YM304_12740"/>
<reference evidence="2 3" key="1">
    <citation type="journal article" date="2013" name="Int. J. Syst. Evol. Microbiol.">
        <title>Ilumatobacter nonamiense sp. nov. and Ilumatobacter coccineum sp. nov., isolated from seashore sand.</title>
        <authorList>
            <person name="Matsumoto A."/>
            <person name="Kasai H."/>
            <person name="Matsuo Y."/>
            <person name="Shizuri Y."/>
            <person name="Ichikawa N."/>
            <person name="Fujita N."/>
            <person name="Omura S."/>
            <person name="Takahashi Y."/>
        </authorList>
    </citation>
    <scope>NUCLEOTIDE SEQUENCE [LARGE SCALE GENOMIC DNA]</scope>
    <source>
        <strain evidence="3">NBRC 103263 / KCTC 29153 / YM16-304</strain>
    </source>
</reference>
<dbReference type="Proteomes" id="UP000011863">
    <property type="component" value="Chromosome"/>
</dbReference>
<organism evidence="2 3">
    <name type="scientific">Ilumatobacter coccineus (strain NBRC 103263 / KCTC 29153 / YM16-304)</name>
    <dbReference type="NCBI Taxonomy" id="1313172"/>
    <lineage>
        <taxon>Bacteria</taxon>
        <taxon>Bacillati</taxon>
        <taxon>Actinomycetota</taxon>
        <taxon>Acidimicrobiia</taxon>
        <taxon>Acidimicrobiales</taxon>
        <taxon>Ilumatobacteraceae</taxon>
        <taxon>Ilumatobacter</taxon>
    </lineage>
</organism>
<proteinExistence type="predicted"/>
<dbReference type="RefSeq" id="WP_015440835.1">
    <property type="nucleotide sequence ID" value="NC_020520.1"/>
</dbReference>
<evidence type="ECO:0000313" key="2">
    <source>
        <dbReference type="EMBL" id="BAN01588.1"/>
    </source>
</evidence>
<feature type="region of interest" description="Disordered" evidence="1">
    <location>
        <begin position="36"/>
        <end position="60"/>
    </location>
</feature>
<accession>A0A6C7EAD5</accession>
<evidence type="ECO:0000256" key="1">
    <source>
        <dbReference type="SAM" id="MobiDB-lite"/>
    </source>
</evidence>
<evidence type="ECO:0008006" key="4">
    <source>
        <dbReference type="Google" id="ProtNLM"/>
    </source>
</evidence>
<gene>
    <name evidence="2" type="ORF">YM304_12740</name>
</gene>
<protein>
    <recommendedName>
        <fullName evidence="4">Nuclease</fullName>
    </recommendedName>
</protein>
<dbReference type="EMBL" id="AP012057">
    <property type="protein sequence ID" value="BAN01588.1"/>
    <property type="molecule type" value="Genomic_DNA"/>
</dbReference>